<keyword evidence="4" id="KW-1185">Reference proteome</keyword>
<dbReference type="GO" id="GO:0009277">
    <property type="term" value="C:fungal-type cell wall"/>
    <property type="evidence" value="ECO:0007669"/>
    <property type="project" value="TreeGrafter"/>
</dbReference>
<organism evidence="3 4">
    <name type="scientific">Fusarium piperis</name>
    <dbReference type="NCBI Taxonomy" id="1435070"/>
    <lineage>
        <taxon>Eukaryota</taxon>
        <taxon>Fungi</taxon>
        <taxon>Dikarya</taxon>
        <taxon>Ascomycota</taxon>
        <taxon>Pezizomycotina</taxon>
        <taxon>Sordariomycetes</taxon>
        <taxon>Hypocreomycetidae</taxon>
        <taxon>Hypocreales</taxon>
        <taxon>Nectriaceae</taxon>
        <taxon>Fusarium</taxon>
        <taxon>Fusarium solani species complex</taxon>
    </lineage>
</organism>
<evidence type="ECO:0000256" key="1">
    <source>
        <dbReference type="SAM" id="MobiDB-lite"/>
    </source>
</evidence>
<dbReference type="AlphaFoldDB" id="A0A9W8W8W3"/>
<dbReference type="EMBL" id="JAPEUR010000190">
    <property type="protein sequence ID" value="KAJ4316018.1"/>
    <property type="molecule type" value="Genomic_DNA"/>
</dbReference>
<dbReference type="InterPro" id="IPR053183">
    <property type="entry name" value="ASL1"/>
</dbReference>
<protein>
    <recommendedName>
        <fullName evidence="2">Asl1-like glycosyl hydrolase catalytic domain-containing protein</fullName>
    </recommendedName>
</protein>
<evidence type="ECO:0000313" key="3">
    <source>
        <dbReference type="EMBL" id="KAJ4316018.1"/>
    </source>
</evidence>
<name>A0A9W8W8W3_9HYPO</name>
<feature type="region of interest" description="Disordered" evidence="1">
    <location>
        <begin position="123"/>
        <end position="150"/>
    </location>
</feature>
<gene>
    <name evidence="3" type="ORF">N0V84_008082</name>
</gene>
<dbReference type="PANTHER" id="PTHR34154">
    <property type="entry name" value="ALKALI-SENSITIVE LINKAGE PROTEIN 1"/>
    <property type="match status" value="1"/>
</dbReference>
<dbReference type="Gene3D" id="3.20.20.80">
    <property type="entry name" value="Glycosidases"/>
    <property type="match status" value="1"/>
</dbReference>
<accession>A0A9W8W8W3</accession>
<evidence type="ECO:0000313" key="4">
    <source>
        <dbReference type="Proteomes" id="UP001140502"/>
    </source>
</evidence>
<dbReference type="InterPro" id="IPR017853">
    <property type="entry name" value="GH"/>
</dbReference>
<dbReference type="Proteomes" id="UP001140502">
    <property type="component" value="Unassembled WGS sequence"/>
</dbReference>
<dbReference type="InterPro" id="IPR024655">
    <property type="entry name" value="Asl1_glyco_hydro_catalytic"/>
</dbReference>
<dbReference type="PANTHER" id="PTHR34154:SF10">
    <property type="entry name" value="ASL1-LIKE GLYCOSYL HYDROLASE CATALYTIC DOMAIN-CONTAINING PROTEIN"/>
    <property type="match status" value="1"/>
</dbReference>
<sequence length="380" mass="41272">MRIQPLLAATYAALAAGRALRCKPHEYFSHHRSHYTLPGGELASVTPGISTYEAVPSHGVSTPSSLPLNATTLASPDRTSSLIEHHSSSNLPVETSLPTTTVSVSASIITLATTTTTNVQSTSSTISVETAKSSGVPETVNSDKRPKKGMSFTNQDVAQTWGQKKIGWAYNWWTGRGDIPEEMEYYPMVWCPTKIGVDGWTKDAEAAIASGSKHLLGFNEPDQHGQCDIPVEQAVEGYKSYMNQFKGRALLGSPAVTNNPAPRGLDYLSRFLDQCGNDCHVDFLVAHWYGDEQNGVWNFQRHVNNTIELAEKHGIPQVYITEFGMTGADVETTSAFIEQVVPWLDQNEAVGGYAYFGFYDGILMDGGAINKLGQAYANAG</sequence>
<dbReference type="SUPFAM" id="SSF51445">
    <property type="entry name" value="(Trans)glycosidases"/>
    <property type="match status" value="1"/>
</dbReference>
<proteinExistence type="predicted"/>
<reference evidence="3" key="1">
    <citation type="submission" date="2022-10" db="EMBL/GenBank/DDBJ databases">
        <title>Tapping the CABI collections for fungal endophytes: first genome assemblies for Collariella, Neodidymelliopsis, Ascochyta clinopodiicola, Didymella pomorum, Didymosphaeria variabile, Neocosmospora piperis and Neocucurbitaria cava.</title>
        <authorList>
            <person name="Hill R."/>
        </authorList>
    </citation>
    <scope>NUCLEOTIDE SEQUENCE</scope>
    <source>
        <strain evidence="3">IMI 366586</strain>
    </source>
</reference>
<dbReference type="OrthoDB" id="5959761at2759"/>
<comment type="caution">
    <text evidence="3">The sequence shown here is derived from an EMBL/GenBank/DDBJ whole genome shotgun (WGS) entry which is preliminary data.</text>
</comment>
<evidence type="ECO:0000259" key="2">
    <source>
        <dbReference type="Pfam" id="PF11790"/>
    </source>
</evidence>
<dbReference type="GO" id="GO:0071966">
    <property type="term" value="P:fungal-type cell wall polysaccharide metabolic process"/>
    <property type="evidence" value="ECO:0007669"/>
    <property type="project" value="TreeGrafter"/>
</dbReference>
<dbReference type="Pfam" id="PF11790">
    <property type="entry name" value="Glyco_hydro_cc"/>
    <property type="match status" value="1"/>
</dbReference>
<feature type="domain" description="Asl1-like glycosyl hydrolase catalytic" evidence="2">
    <location>
        <begin position="149"/>
        <end position="376"/>
    </location>
</feature>